<feature type="binding site" evidence="9">
    <location>
        <position position="231"/>
    </location>
    <ligand>
        <name>1-deoxy-D-xylulose 5-phosphate</name>
        <dbReference type="ChEBI" id="CHEBI:57792"/>
    </ligand>
</feature>
<feature type="domain" description="1-deoxy-D-xylulose 5-phosphate reductoisomerase N-terminal" evidence="10">
    <location>
        <begin position="6"/>
        <end position="135"/>
    </location>
</feature>
<dbReference type="EC" id="1.1.1.267" evidence="9"/>
<dbReference type="PANTHER" id="PTHR30525">
    <property type="entry name" value="1-DEOXY-D-XYLULOSE 5-PHOSPHATE REDUCTOISOMERASE"/>
    <property type="match status" value="1"/>
</dbReference>
<comment type="caution">
    <text evidence="9">Lacks conserved residue(s) required for the propagation of feature annotation.</text>
</comment>
<evidence type="ECO:0000313" key="13">
    <source>
        <dbReference type="EMBL" id="WDE10433.1"/>
    </source>
</evidence>
<keyword evidence="6 9" id="KW-0464">Manganese</keyword>
<dbReference type="GO" id="GO:0030604">
    <property type="term" value="F:1-deoxy-D-xylulose-5-phosphate reductoisomerase activity"/>
    <property type="evidence" value="ECO:0007669"/>
    <property type="project" value="UniProtKB-EC"/>
</dbReference>
<evidence type="ECO:0000256" key="4">
    <source>
        <dbReference type="ARBA" id="ARBA00022857"/>
    </source>
</evidence>
<comment type="catalytic activity">
    <reaction evidence="8">
        <text>2-C-methyl-D-erythritol 4-phosphate + NADP(+) = 1-deoxy-D-xylulose 5-phosphate + NADPH + H(+)</text>
        <dbReference type="Rhea" id="RHEA:13717"/>
        <dbReference type="ChEBI" id="CHEBI:15378"/>
        <dbReference type="ChEBI" id="CHEBI:57783"/>
        <dbReference type="ChEBI" id="CHEBI:57792"/>
        <dbReference type="ChEBI" id="CHEBI:58262"/>
        <dbReference type="ChEBI" id="CHEBI:58349"/>
        <dbReference type="EC" id="1.1.1.267"/>
    </reaction>
    <physiologicalReaction direction="right-to-left" evidence="8">
        <dbReference type="Rhea" id="RHEA:13719"/>
    </physiologicalReaction>
</comment>
<dbReference type="Gene3D" id="3.40.50.720">
    <property type="entry name" value="NAD(P)-binding Rossmann-like Domain"/>
    <property type="match status" value="1"/>
</dbReference>
<dbReference type="SUPFAM" id="SSF55347">
    <property type="entry name" value="Glyceraldehyde-3-phosphate dehydrogenase-like, C-terminal domain"/>
    <property type="match status" value="1"/>
</dbReference>
<sequence length="408" mass="43764">MLKRQLCILGSTGSIGISTLDVVRRHSDKFAVFSLSANASVDKMFEQCREFRPKQAVMVCEGAATLLAQKLSSVGLDDIQVLSGQQALVDIAGATGTDTVMAAIVGASGLMPTLAAVKAGKRVLLANKEALVTSGAIFMDAVKASGAQLLPIDSEHNAIFQCLPENVQQAPGSCQLADSGIRKILLTGSGGPFRTLDKDLLAGVTPDQACAHPNWDMGRKISVDSATMMNKGLEFIEARWLFNVTPDDIQVVLHPQSTIHSMVQYKDGSVLAQMGNPDMRTPIAHALAYPERIEAGVADLDFFSAAAFEFQSVDFVKYPNLKLAIDACRWGQGACTALNAANEVAVEAFLNGELKFTEIFTINETSVSKFVSEEIVNINDVIALDRRVREYATSLLTAIKPPTEGKNI</sequence>
<dbReference type="InterPro" id="IPR003821">
    <property type="entry name" value="DXP_reductoisomerase"/>
</dbReference>
<gene>
    <name evidence="13" type="primary">ispC</name>
    <name evidence="9" type="synonym">dxr</name>
    <name evidence="13" type="ORF">H3N35_19460</name>
</gene>
<dbReference type="Pfam" id="PF13288">
    <property type="entry name" value="DXPR_C"/>
    <property type="match status" value="1"/>
</dbReference>
<feature type="binding site" evidence="9">
    <location>
        <position position="234"/>
    </location>
    <ligand>
        <name>1-deoxy-D-xylulose 5-phosphate</name>
        <dbReference type="ChEBI" id="CHEBI:57792"/>
    </ligand>
</feature>
<dbReference type="InterPro" id="IPR036169">
    <property type="entry name" value="DXPR_C_sf"/>
</dbReference>
<dbReference type="InterPro" id="IPR026877">
    <property type="entry name" value="DXPR_C"/>
</dbReference>
<keyword evidence="3 9" id="KW-0479">Metal-binding</keyword>
<feature type="binding site" evidence="9">
    <location>
        <position position="230"/>
    </location>
    <ligand>
        <name>1-deoxy-D-xylulose 5-phosphate</name>
        <dbReference type="ChEBI" id="CHEBI:57792"/>
    </ligand>
</feature>
<comment type="function">
    <text evidence="9">Catalyzes the NADPH-dependent rearrangement and reduction of 1-deoxy-D-xylulose-5-phosphate (DXP) to 2-C-methyl-D-erythritol 4-phosphate (MEP).</text>
</comment>
<protein>
    <recommendedName>
        <fullName evidence="9">1-deoxy-D-xylulose 5-phosphate reductoisomerase</fullName>
        <shortName evidence="9">DXP reductoisomerase</shortName>
        <ecNumber evidence="9">1.1.1.267</ecNumber>
    </recommendedName>
    <alternativeName>
        <fullName evidence="9">1-deoxyxylulose-5-phosphate reductoisomerase</fullName>
    </alternativeName>
    <alternativeName>
        <fullName evidence="9">2-C-methyl-D-erythritol 4-phosphate synthase</fullName>
    </alternativeName>
</protein>
<dbReference type="PIRSF" id="PIRSF006205">
    <property type="entry name" value="Dxp_reductismrs"/>
    <property type="match status" value="1"/>
</dbReference>
<feature type="binding site" evidence="9">
    <location>
        <position position="14"/>
    </location>
    <ligand>
        <name>NADPH</name>
        <dbReference type="ChEBI" id="CHEBI:57783"/>
    </ligand>
</feature>
<evidence type="ECO:0000256" key="7">
    <source>
        <dbReference type="ARBA" id="ARBA00023229"/>
    </source>
</evidence>
<evidence type="ECO:0000259" key="11">
    <source>
        <dbReference type="Pfam" id="PF08436"/>
    </source>
</evidence>
<keyword evidence="14" id="KW-1185">Reference proteome</keyword>
<feature type="domain" description="1-deoxy-D-xylulose 5-phosphate reductoisomerase C-terminal" evidence="11">
    <location>
        <begin position="149"/>
        <end position="242"/>
    </location>
</feature>
<feature type="binding site" evidence="9">
    <location>
        <position position="153"/>
    </location>
    <ligand>
        <name>Mn(2+)</name>
        <dbReference type="ChEBI" id="CHEBI:29035"/>
    </ligand>
</feature>
<reference evidence="13 14" key="1">
    <citation type="journal article" date="2022" name="Mar. Drugs">
        <title>Bioassay-Guided Fractionation Leads to the Detection of Cholic Acid Generated by the Rare Thalassomonas sp.</title>
        <authorList>
            <person name="Pheiffer F."/>
            <person name="Schneider Y.K."/>
            <person name="Hansen E.H."/>
            <person name="Andersen J.H."/>
            <person name="Isaksson J."/>
            <person name="Busche T."/>
            <person name="R C."/>
            <person name="Kalinowski J."/>
            <person name="Zyl L.V."/>
            <person name="Trindade M."/>
        </authorList>
    </citation>
    <scope>NUCLEOTIDE SEQUENCE [LARGE SCALE GENOMIC DNA]</scope>
    <source>
        <strain evidence="13 14">A5K-61T</strain>
    </source>
</reference>
<organism evidence="13 14">
    <name type="scientific">Thalassomonas haliotis</name>
    <dbReference type="NCBI Taxonomy" id="485448"/>
    <lineage>
        <taxon>Bacteria</taxon>
        <taxon>Pseudomonadati</taxon>
        <taxon>Pseudomonadota</taxon>
        <taxon>Gammaproteobacteria</taxon>
        <taxon>Alteromonadales</taxon>
        <taxon>Colwelliaceae</taxon>
        <taxon>Thalassomonas</taxon>
    </lineage>
</organism>
<accession>A0ABY7VBZ3</accession>
<feature type="binding site" evidence="9">
    <location>
        <position position="12"/>
    </location>
    <ligand>
        <name>NADPH</name>
        <dbReference type="ChEBI" id="CHEBI:57783"/>
    </ligand>
</feature>
<dbReference type="NCBIfam" id="TIGR00243">
    <property type="entry name" value="Dxr"/>
    <property type="match status" value="1"/>
</dbReference>
<dbReference type="SUPFAM" id="SSF69055">
    <property type="entry name" value="1-deoxy-D-xylulose-5-phosphate reductoisomerase, C-terminal domain"/>
    <property type="match status" value="1"/>
</dbReference>
<feature type="binding site" evidence="9">
    <location>
        <position position="189"/>
    </location>
    <ligand>
        <name>1-deoxy-D-xylulose 5-phosphate</name>
        <dbReference type="ChEBI" id="CHEBI:57792"/>
    </ligand>
</feature>
<keyword evidence="7 9" id="KW-0414">Isoprene biosynthesis</keyword>
<evidence type="ECO:0000256" key="1">
    <source>
        <dbReference type="ARBA" id="ARBA00005094"/>
    </source>
</evidence>
<feature type="binding site" evidence="9">
    <location>
        <position position="212"/>
    </location>
    <ligand>
        <name>1-deoxy-D-xylulose 5-phosphate</name>
        <dbReference type="ChEBI" id="CHEBI:57792"/>
    </ligand>
</feature>
<evidence type="ECO:0000256" key="8">
    <source>
        <dbReference type="ARBA" id="ARBA00048543"/>
    </source>
</evidence>
<evidence type="ECO:0000256" key="5">
    <source>
        <dbReference type="ARBA" id="ARBA00023002"/>
    </source>
</evidence>
<feature type="binding site" evidence="9">
    <location>
        <position position="218"/>
    </location>
    <ligand>
        <name>NADPH</name>
        <dbReference type="ChEBI" id="CHEBI:57783"/>
    </ligand>
</feature>
<dbReference type="InterPro" id="IPR013644">
    <property type="entry name" value="DXP_reductoisomerase_C"/>
</dbReference>
<evidence type="ECO:0000313" key="14">
    <source>
        <dbReference type="Proteomes" id="UP001215231"/>
    </source>
</evidence>
<evidence type="ECO:0000259" key="12">
    <source>
        <dbReference type="Pfam" id="PF13288"/>
    </source>
</evidence>
<comment type="cofactor">
    <cofactor evidence="9">
        <name>Mg(2+)</name>
        <dbReference type="ChEBI" id="CHEBI:18420"/>
    </cofactor>
    <cofactor evidence="9">
        <name>Mn(2+)</name>
        <dbReference type="ChEBI" id="CHEBI:29035"/>
    </cofactor>
</comment>
<feature type="binding site" evidence="9">
    <location>
        <position position="15"/>
    </location>
    <ligand>
        <name>NADPH</name>
        <dbReference type="ChEBI" id="CHEBI:57783"/>
    </ligand>
</feature>
<dbReference type="Pfam" id="PF02670">
    <property type="entry name" value="DXP_reductoisom"/>
    <property type="match status" value="1"/>
</dbReference>
<evidence type="ECO:0000256" key="9">
    <source>
        <dbReference type="HAMAP-Rule" id="MF_00183"/>
    </source>
</evidence>
<evidence type="ECO:0000256" key="3">
    <source>
        <dbReference type="ARBA" id="ARBA00022723"/>
    </source>
</evidence>
<proteinExistence type="inferred from homology"/>
<evidence type="ECO:0000256" key="2">
    <source>
        <dbReference type="ARBA" id="ARBA00006825"/>
    </source>
</evidence>
<name>A0ABY7VBZ3_9GAMM</name>
<feature type="binding site" evidence="9">
    <location>
        <position position="128"/>
    </location>
    <ligand>
        <name>1-deoxy-D-xylulose 5-phosphate</name>
        <dbReference type="ChEBI" id="CHEBI:57792"/>
    </ligand>
</feature>
<dbReference type="HAMAP" id="MF_00183">
    <property type="entry name" value="DXP_reductoisom"/>
    <property type="match status" value="1"/>
</dbReference>
<feature type="binding site" evidence="9">
    <location>
        <position position="13"/>
    </location>
    <ligand>
        <name>NADPH</name>
        <dbReference type="ChEBI" id="CHEBI:57783"/>
    </ligand>
</feature>
<dbReference type="PANTHER" id="PTHR30525:SF0">
    <property type="entry name" value="1-DEOXY-D-XYLULOSE 5-PHOSPHATE REDUCTOISOMERASE, CHLOROPLASTIC"/>
    <property type="match status" value="1"/>
</dbReference>
<dbReference type="SUPFAM" id="SSF51735">
    <property type="entry name" value="NAD(P)-binding Rossmann-fold domains"/>
    <property type="match status" value="1"/>
</dbReference>
<feature type="binding site" evidence="9">
    <location>
        <position position="127"/>
    </location>
    <ligand>
        <name>NADPH</name>
        <dbReference type="ChEBI" id="CHEBI:57783"/>
    </ligand>
</feature>
<evidence type="ECO:0000259" key="10">
    <source>
        <dbReference type="Pfam" id="PF02670"/>
    </source>
</evidence>
<keyword evidence="5 9" id="KW-0560">Oxidoreductase</keyword>
<dbReference type="InterPro" id="IPR036291">
    <property type="entry name" value="NAD(P)-bd_dom_sf"/>
</dbReference>
<dbReference type="Gene3D" id="1.10.1740.10">
    <property type="match status" value="1"/>
</dbReference>
<feature type="binding site" evidence="9">
    <location>
        <position position="154"/>
    </location>
    <ligand>
        <name>1-deoxy-D-xylulose 5-phosphate</name>
        <dbReference type="ChEBI" id="CHEBI:57792"/>
    </ligand>
</feature>
<feature type="binding site" evidence="9">
    <location>
        <position position="234"/>
    </location>
    <ligand>
        <name>Mn(2+)</name>
        <dbReference type="ChEBI" id="CHEBI:29035"/>
    </ligand>
</feature>
<feature type="binding site" evidence="9">
    <location>
        <position position="225"/>
    </location>
    <ligand>
        <name>1-deoxy-D-xylulose 5-phosphate</name>
        <dbReference type="ChEBI" id="CHEBI:57792"/>
    </ligand>
</feature>
<dbReference type="NCBIfam" id="NF009114">
    <property type="entry name" value="PRK12464.1"/>
    <property type="match status" value="1"/>
</dbReference>
<dbReference type="RefSeq" id="WP_274050469.1">
    <property type="nucleotide sequence ID" value="NZ_CP059693.1"/>
</dbReference>
<feature type="binding site" evidence="9">
    <location>
        <position position="155"/>
    </location>
    <ligand>
        <name>1-deoxy-D-xylulose 5-phosphate</name>
        <dbReference type="ChEBI" id="CHEBI:57792"/>
    </ligand>
</feature>
<dbReference type="EMBL" id="CP059693">
    <property type="protein sequence ID" value="WDE10433.1"/>
    <property type="molecule type" value="Genomic_DNA"/>
</dbReference>
<comment type="similarity">
    <text evidence="2 9">Belongs to the DXR family.</text>
</comment>
<dbReference type="NCBIfam" id="NF003938">
    <property type="entry name" value="PRK05447.1-1"/>
    <property type="match status" value="1"/>
</dbReference>
<feature type="binding site" evidence="9">
    <location>
        <position position="129"/>
    </location>
    <ligand>
        <name>NADPH</name>
        <dbReference type="ChEBI" id="CHEBI:57783"/>
    </ligand>
</feature>
<dbReference type="InterPro" id="IPR013512">
    <property type="entry name" value="DXP_reductoisomerase_N"/>
</dbReference>
<feature type="binding site" evidence="9">
    <location>
        <position position="155"/>
    </location>
    <ligand>
        <name>Mn(2+)</name>
        <dbReference type="ChEBI" id="CHEBI:29035"/>
    </ligand>
</feature>
<feature type="domain" description="DXP reductoisomerase C-terminal" evidence="12">
    <location>
        <begin position="274"/>
        <end position="391"/>
    </location>
</feature>
<evidence type="ECO:0000256" key="6">
    <source>
        <dbReference type="ARBA" id="ARBA00023211"/>
    </source>
</evidence>
<keyword evidence="4 9" id="KW-0521">NADP</keyword>
<keyword evidence="9" id="KW-0460">Magnesium</keyword>
<dbReference type="Pfam" id="PF08436">
    <property type="entry name" value="DXP_redisom_C"/>
    <property type="match status" value="1"/>
</dbReference>
<comment type="pathway">
    <text evidence="1 9">Isoprenoid biosynthesis; isopentenyl diphosphate biosynthesis via DXP pathway; isopentenyl diphosphate from 1-deoxy-D-xylulose 5-phosphate: step 1/6.</text>
</comment>
<dbReference type="Proteomes" id="UP001215231">
    <property type="component" value="Chromosome"/>
</dbReference>